<reference evidence="1 2" key="1">
    <citation type="submission" date="2017-05" db="EMBL/GenBank/DDBJ databases">
        <authorList>
            <person name="Varghese N."/>
            <person name="Submissions S."/>
        </authorList>
    </citation>
    <scope>NUCLEOTIDE SEQUENCE [LARGE SCALE GENOMIC DNA]</scope>
    <source>
        <strain evidence="1 2">DSM 21985</strain>
    </source>
</reference>
<dbReference type="Proteomes" id="UP000317557">
    <property type="component" value="Unassembled WGS sequence"/>
</dbReference>
<protein>
    <submittedName>
        <fullName evidence="1">Uncharacterized protein</fullName>
    </submittedName>
</protein>
<dbReference type="EMBL" id="FXTP01000008">
    <property type="protein sequence ID" value="SMO70922.1"/>
    <property type="molecule type" value="Genomic_DNA"/>
</dbReference>
<evidence type="ECO:0000313" key="2">
    <source>
        <dbReference type="Proteomes" id="UP000317557"/>
    </source>
</evidence>
<keyword evidence="2" id="KW-1185">Reference proteome</keyword>
<organism evidence="1 2">
    <name type="scientific">Gracilimonas mengyeensis</name>
    <dbReference type="NCBI Taxonomy" id="1302730"/>
    <lineage>
        <taxon>Bacteria</taxon>
        <taxon>Pseudomonadati</taxon>
        <taxon>Balneolota</taxon>
        <taxon>Balneolia</taxon>
        <taxon>Balneolales</taxon>
        <taxon>Balneolaceae</taxon>
        <taxon>Gracilimonas</taxon>
    </lineage>
</organism>
<proteinExistence type="predicted"/>
<sequence length="144" mass="16659">MLMNKEAPEFDESRVPGTYEGTIGCSFEPCEFAGETTFQITKNESLFTLHFEGSLSSTFPDLDFTIELDERSYGEAVTISGFIYLEDDQPYALTPYEAHHFYYWTYQDTQQEGERFEMKIYEPSPDTSPTNPDYIELEGYRGVQ</sequence>
<dbReference type="RefSeq" id="WP_142454629.1">
    <property type="nucleotide sequence ID" value="NZ_FXTP01000008.1"/>
</dbReference>
<evidence type="ECO:0000313" key="1">
    <source>
        <dbReference type="EMBL" id="SMO70922.1"/>
    </source>
</evidence>
<name>A0A521DH69_9BACT</name>
<accession>A0A521DH69</accession>
<gene>
    <name evidence="1" type="ORF">SAMN06265219_108171</name>
</gene>
<dbReference type="AlphaFoldDB" id="A0A521DH69"/>